<sequence length="507" mass="59418">MATKVQHNTIHWFRKGLRFHDNPSLLHALRTSRHVYPVYVVDQAWMREHDIRYGANWWRFVIQCLQELDTRLRNYGLRLFVVRGNTEDFFREHFGKWQITQLTHDVDTEPHHRVRDAAVRKIASDMRVEVVNHVAHTLYDIDRTVERNGGTPPLTYRKFLKVYNEMGKPPKEKETATAEHFANCTLPPEALQDDKFDMVTLEELGLRCEYPAKFVGGETEGLKRLEKSLQDKTWVLKFEKPKTSPNSLLPSTTVLSPYITVGCLSARLFYHELDKIYSKAKNHSQPPVSLHGQLIWREFFYTAGAHTPNFSQMAGNRVCLQIPWNKNSEHLTRWRNAQTGFPWIDAVMTQLTKEGWIHHLARHAVACFLTRGDLWISWEEGMKVFEELLLDADWSLNAGNWMWLSASAFFHQYFRVYSPVVFGKKTDPKGTYIRHYLPVLKDFPKEYIYEPWKAPRKVQEKAGCIVGKDYPRPMVDHKESSQRNLDIMREVRKEQKETVSVTLGYGK</sequence>
<keyword evidence="3 4" id="KW-0274">FAD</keyword>
<gene>
    <name evidence="8 9" type="primary">LOC109478824</name>
</gene>
<feature type="binding site" evidence="4">
    <location>
        <begin position="293"/>
        <end position="300"/>
    </location>
    <ligand>
        <name>FAD</name>
        <dbReference type="ChEBI" id="CHEBI:57692"/>
    </ligand>
</feature>
<keyword evidence="7" id="KW-1185">Reference proteome</keyword>
<dbReference type="Pfam" id="PF00875">
    <property type="entry name" value="DNA_photolyase"/>
    <property type="match status" value="1"/>
</dbReference>
<name>A0A6P4Z3W5_BRABE</name>
<dbReference type="InterPro" id="IPR036134">
    <property type="entry name" value="Crypto/Photolyase_FAD-like_sf"/>
</dbReference>
<dbReference type="PROSITE" id="PS51645">
    <property type="entry name" value="PHR_CRY_ALPHA_BETA"/>
    <property type="match status" value="1"/>
</dbReference>
<evidence type="ECO:0000313" key="9">
    <source>
        <dbReference type="RefSeq" id="XP_019636200.1"/>
    </source>
</evidence>
<feature type="domain" description="Photolyase/cryptochrome alpha/beta" evidence="6">
    <location>
        <begin position="7"/>
        <end position="138"/>
    </location>
</feature>
<evidence type="ECO:0000313" key="8">
    <source>
        <dbReference type="RefSeq" id="XP_019636199.1"/>
    </source>
</evidence>
<accession>A0A6P4Z3W5</accession>
<dbReference type="InterPro" id="IPR005101">
    <property type="entry name" value="Cryptochr/Photolyase_FAD-bd"/>
</dbReference>
<dbReference type="PANTHER" id="PTHR11455:SF63">
    <property type="entry name" value="PHOTOLYASE_CRYPTOCHROME ALPHA_BETA DOMAIN-CONTAINING PROTEIN"/>
    <property type="match status" value="1"/>
</dbReference>
<dbReference type="SUPFAM" id="SSF48173">
    <property type="entry name" value="Cryptochrome/photolyase FAD-binding domain"/>
    <property type="match status" value="1"/>
</dbReference>
<feature type="binding site" evidence="4">
    <location>
        <begin position="252"/>
        <end position="256"/>
    </location>
    <ligand>
        <name>FAD</name>
        <dbReference type="ChEBI" id="CHEBI:57692"/>
    </ligand>
</feature>
<dbReference type="GO" id="GO:0005737">
    <property type="term" value="C:cytoplasm"/>
    <property type="evidence" value="ECO:0007669"/>
    <property type="project" value="TreeGrafter"/>
</dbReference>
<dbReference type="KEGG" id="bbel:109478824"/>
<dbReference type="Gene3D" id="3.40.50.620">
    <property type="entry name" value="HUPs"/>
    <property type="match status" value="1"/>
</dbReference>
<dbReference type="AlphaFoldDB" id="A0A6P4Z3W5"/>
<dbReference type="GeneID" id="109478824"/>
<evidence type="ECO:0000256" key="5">
    <source>
        <dbReference type="PIRSR" id="PIRSR602081-2"/>
    </source>
</evidence>
<dbReference type="GO" id="GO:0045892">
    <property type="term" value="P:negative regulation of DNA-templated transcription"/>
    <property type="evidence" value="ECO:0007669"/>
    <property type="project" value="TreeGrafter"/>
</dbReference>
<dbReference type="InterPro" id="IPR002081">
    <property type="entry name" value="Cryptochrome/DNA_photolyase_1"/>
</dbReference>
<dbReference type="Proteomes" id="UP000515135">
    <property type="component" value="Unplaced"/>
</dbReference>
<dbReference type="GO" id="GO:0003677">
    <property type="term" value="F:DNA binding"/>
    <property type="evidence" value="ECO:0007669"/>
    <property type="project" value="TreeGrafter"/>
</dbReference>
<dbReference type="RefSeq" id="XP_019636200.1">
    <property type="nucleotide sequence ID" value="XM_019780641.1"/>
</dbReference>
<dbReference type="GO" id="GO:0043153">
    <property type="term" value="P:entrainment of circadian clock by photoperiod"/>
    <property type="evidence" value="ECO:0007669"/>
    <property type="project" value="TreeGrafter"/>
</dbReference>
<dbReference type="InterPro" id="IPR014729">
    <property type="entry name" value="Rossmann-like_a/b/a_fold"/>
</dbReference>
<evidence type="ECO:0000256" key="4">
    <source>
        <dbReference type="PIRSR" id="PIRSR602081-1"/>
    </source>
</evidence>
<proteinExistence type="inferred from homology"/>
<feature type="site" description="Electron transfer via tryptophanyl radical" evidence="5">
    <location>
        <position position="401"/>
    </location>
</feature>
<evidence type="ECO:0000313" key="7">
    <source>
        <dbReference type="Proteomes" id="UP000515135"/>
    </source>
</evidence>
<dbReference type="FunFam" id="1.10.579.10:FF:000001">
    <property type="entry name" value="Cryptochrome 1"/>
    <property type="match status" value="1"/>
</dbReference>
<dbReference type="Gene3D" id="1.25.40.80">
    <property type="match status" value="1"/>
</dbReference>
<dbReference type="GO" id="GO:0032922">
    <property type="term" value="P:circadian regulation of gene expression"/>
    <property type="evidence" value="ECO:0007669"/>
    <property type="project" value="TreeGrafter"/>
</dbReference>
<evidence type="ECO:0000256" key="3">
    <source>
        <dbReference type="ARBA" id="ARBA00022827"/>
    </source>
</evidence>
<dbReference type="InterPro" id="IPR006050">
    <property type="entry name" value="DNA_photolyase_N"/>
</dbReference>
<keyword evidence="2 4" id="KW-0285">Flavoprotein</keyword>
<dbReference type="SUPFAM" id="SSF52425">
    <property type="entry name" value="Cryptochrome/photolyase, N-terminal domain"/>
    <property type="match status" value="1"/>
</dbReference>
<evidence type="ECO:0000259" key="6">
    <source>
        <dbReference type="PROSITE" id="PS51645"/>
    </source>
</evidence>
<evidence type="ECO:0000256" key="1">
    <source>
        <dbReference type="ARBA" id="ARBA00005862"/>
    </source>
</evidence>
<protein>
    <submittedName>
        <fullName evidence="8 9">Cryptochrome-1-like</fullName>
    </submittedName>
</protein>
<dbReference type="Gene3D" id="1.10.579.10">
    <property type="entry name" value="DNA Cyclobutane Dipyrimidine Photolyase, subunit A, domain 3"/>
    <property type="match status" value="1"/>
</dbReference>
<evidence type="ECO:0000256" key="2">
    <source>
        <dbReference type="ARBA" id="ARBA00022630"/>
    </source>
</evidence>
<feature type="site" description="Electron transfer via tryptophanyl radical" evidence="5">
    <location>
        <position position="378"/>
    </location>
</feature>
<dbReference type="Pfam" id="PF03441">
    <property type="entry name" value="FAD_binding_7"/>
    <property type="match status" value="1"/>
</dbReference>
<dbReference type="GO" id="GO:0005634">
    <property type="term" value="C:nucleus"/>
    <property type="evidence" value="ECO:0007669"/>
    <property type="project" value="TreeGrafter"/>
</dbReference>
<dbReference type="InterPro" id="IPR036155">
    <property type="entry name" value="Crypto/Photolyase_N_sf"/>
</dbReference>
<dbReference type="OrthoDB" id="435881at2759"/>
<organism evidence="7 9">
    <name type="scientific">Branchiostoma belcheri</name>
    <name type="common">Amphioxus</name>
    <dbReference type="NCBI Taxonomy" id="7741"/>
    <lineage>
        <taxon>Eukaryota</taxon>
        <taxon>Metazoa</taxon>
        <taxon>Chordata</taxon>
        <taxon>Cephalochordata</taxon>
        <taxon>Leptocardii</taxon>
        <taxon>Amphioxiformes</taxon>
        <taxon>Branchiostomatidae</taxon>
        <taxon>Branchiostoma</taxon>
    </lineage>
</organism>
<comment type="cofactor">
    <cofactor evidence="4">
        <name>FAD</name>
        <dbReference type="ChEBI" id="CHEBI:57692"/>
    </cofactor>
    <text evidence="4">Binds 1 FAD per subunit.</text>
</comment>
<dbReference type="PANTHER" id="PTHR11455">
    <property type="entry name" value="CRYPTOCHROME"/>
    <property type="match status" value="1"/>
</dbReference>
<feature type="binding site" evidence="4">
    <location>
        <begin position="391"/>
        <end position="393"/>
    </location>
    <ligand>
        <name>FAD</name>
        <dbReference type="ChEBI" id="CHEBI:57692"/>
    </ligand>
</feature>
<dbReference type="RefSeq" id="XP_019636199.1">
    <property type="nucleotide sequence ID" value="XM_019780640.1"/>
</dbReference>
<comment type="similarity">
    <text evidence="1">Belongs to the DNA photolyase class-1 family.</text>
</comment>
<dbReference type="GO" id="GO:0071949">
    <property type="term" value="F:FAD binding"/>
    <property type="evidence" value="ECO:0007669"/>
    <property type="project" value="TreeGrafter"/>
</dbReference>
<reference evidence="8 9" key="1">
    <citation type="submission" date="2025-04" db="UniProtKB">
        <authorList>
            <consortium name="RefSeq"/>
        </authorList>
    </citation>
    <scope>IDENTIFICATION</scope>
    <source>
        <tissue evidence="8 9">Gonad</tissue>
    </source>
</reference>
<feature type="site" description="Electron transfer via tryptophanyl radical" evidence="5">
    <location>
        <position position="324"/>
    </location>
</feature>